<proteinExistence type="predicted"/>
<dbReference type="GO" id="GO:0004364">
    <property type="term" value="F:glutathione transferase activity"/>
    <property type="evidence" value="ECO:0007669"/>
    <property type="project" value="InterPro"/>
</dbReference>
<reference evidence="4 5" key="1">
    <citation type="submission" date="2021-07" db="EMBL/GenBank/DDBJ databases">
        <title>The Aristolochia fimbriata genome: insights into angiosperm evolution, floral development and chemical biosynthesis.</title>
        <authorList>
            <person name="Jiao Y."/>
        </authorList>
    </citation>
    <scope>NUCLEOTIDE SEQUENCE [LARGE SCALE GENOMIC DNA]</scope>
    <source>
        <strain evidence="4">IBCAS-2021</strain>
        <tissue evidence="4">Leaf</tissue>
    </source>
</reference>
<evidence type="ECO:0000256" key="1">
    <source>
        <dbReference type="ARBA" id="ARBA00023002"/>
    </source>
</evidence>
<name>A0AAV7EQZ1_ARIFI</name>
<sequence length="226" mass="25456">MAEAQASVVYPPLHGPDSAPPALYDGTTRLYLSYVCPFARRAWIAVNYKGLHGKVQFVPLDLKNRPAWYKELVYPLNKVPAIEHDNKVIGDSLDVVKYIDANFDGPKLIPQDPAKKAFADEMMDYSGTFIKVVWGSFASEQDPATEIGPTLDHIENCLQKFDDGPFFVGQEFSIADIAYVTFVEKALKVLPEKNYDITAGRPHFKKWVEEIHKIEAYTVTKLPPHV</sequence>
<comment type="caution">
    <text evidence="4">The sequence shown here is derived from an EMBL/GenBank/DDBJ whole genome shotgun (WGS) entry which is preliminary data.</text>
</comment>
<protein>
    <submittedName>
        <fullName evidence="4">Uncharacterized protein</fullName>
    </submittedName>
</protein>
<dbReference type="FunFam" id="3.40.30.10:FF:000091">
    <property type="entry name" value="Glutathione S-transferase L2, chloroplastic"/>
    <property type="match status" value="1"/>
</dbReference>
<dbReference type="SFLD" id="SFLDG00358">
    <property type="entry name" value="Main_(cytGST)"/>
    <property type="match status" value="1"/>
</dbReference>
<dbReference type="PANTHER" id="PTHR44328:SF16">
    <property type="entry name" value="PROTEIN IN2-1 HOMOLOG B"/>
    <property type="match status" value="1"/>
</dbReference>
<dbReference type="Gene3D" id="1.20.1050.10">
    <property type="match status" value="1"/>
</dbReference>
<dbReference type="GO" id="GO:0045174">
    <property type="term" value="F:glutathione dehydrogenase (ascorbate) activity"/>
    <property type="evidence" value="ECO:0007669"/>
    <property type="project" value="UniProtKB-ARBA"/>
</dbReference>
<dbReference type="InterPro" id="IPR036249">
    <property type="entry name" value="Thioredoxin-like_sf"/>
</dbReference>
<dbReference type="EMBL" id="JAINDJ010000004">
    <property type="protein sequence ID" value="KAG9450236.1"/>
    <property type="molecule type" value="Genomic_DNA"/>
</dbReference>
<feature type="domain" description="GST C-terminal" evidence="3">
    <location>
        <begin position="112"/>
        <end position="226"/>
    </location>
</feature>
<dbReference type="SFLD" id="SFLDS00019">
    <property type="entry name" value="Glutathione_Transferase_(cytos"/>
    <property type="match status" value="1"/>
</dbReference>
<dbReference type="PROSITE" id="PS50405">
    <property type="entry name" value="GST_CTER"/>
    <property type="match status" value="1"/>
</dbReference>
<gene>
    <name evidence="4" type="ORF">H6P81_010201</name>
</gene>
<dbReference type="Gene3D" id="3.40.30.10">
    <property type="entry name" value="Glutaredoxin"/>
    <property type="match status" value="1"/>
</dbReference>
<dbReference type="InterPro" id="IPR044629">
    <property type="entry name" value="GSTL1/2/3"/>
</dbReference>
<dbReference type="SUPFAM" id="SSF47616">
    <property type="entry name" value="GST C-terminal domain-like"/>
    <property type="match status" value="1"/>
</dbReference>
<evidence type="ECO:0000259" key="2">
    <source>
        <dbReference type="PROSITE" id="PS50404"/>
    </source>
</evidence>
<dbReference type="AlphaFoldDB" id="A0AAV7EQZ1"/>
<dbReference type="InterPro" id="IPR005442">
    <property type="entry name" value="GST_omega"/>
</dbReference>
<feature type="domain" description="GST N-terminal" evidence="2">
    <location>
        <begin position="26"/>
        <end position="107"/>
    </location>
</feature>
<dbReference type="PRINTS" id="PR01625">
    <property type="entry name" value="GSTRNSFRASEO"/>
</dbReference>
<dbReference type="Pfam" id="PF13410">
    <property type="entry name" value="GST_C_2"/>
    <property type="match status" value="1"/>
</dbReference>
<evidence type="ECO:0000259" key="3">
    <source>
        <dbReference type="PROSITE" id="PS50405"/>
    </source>
</evidence>
<dbReference type="InterPro" id="IPR040079">
    <property type="entry name" value="Glutathione_S-Trfase"/>
</dbReference>
<dbReference type="InterPro" id="IPR010987">
    <property type="entry name" value="Glutathione-S-Trfase_C-like"/>
</dbReference>
<dbReference type="PROSITE" id="PS50404">
    <property type="entry name" value="GST_NTER"/>
    <property type="match status" value="1"/>
</dbReference>
<evidence type="ECO:0000313" key="4">
    <source>
        <dbReference type="EMBL" id="KAG9450236.1"/>
    </source>
</evidence>
<dbReference type="GO" id="GO:0005737">
    <property type="term" value="C:cytoplasm"/>
    <property type="evidence" value="ECO:0007669"/>
    <property type="project" value="InterPro"/>
</dbReference>
<keyword evidence="5" id="KW-1185">Reference proteome</keyword>
<evidence type="ECO:0000313" key="5">
    <source>
        <dbReference type="Proteomes" id="UP000825729"/>
    </source>
</evidence>
<keyword evidence="1" id="KW-0560">Oxidoreductase</keyword>
<accession>A0AAV7EQZ1</accession>
<dbReference type="Pfam" id="PF13417">
    <property type="entry name" value="GST_N_3"/>
    <property type="match status" value="1"/>
</dbReference>
<dbReference type="PANTHER" id="PTHR44328">
    <property type="entry name" value="GLUTATHIONE S-TRANSFERASE L1"/>
    <property type="match status" value="1"/>
</dbReference>
<organism evidence="4 5">
    <name type="scientific">Aristolochia fimbriata</name>
    <name type="common">White veined hardy Dutchman's pipe vine</name>
    <dbReference type="NCBI Taxonomy" id="158543"/>
    <lineage>
        <taxon>Eukaryota</taxon>
        <taxon>Viridiplantae</taxon>
        <taxon>Streptophyta</taxon>
        <taxon>Embryophyta</taxon>
        <taxon>Tracheophyta</taxon>
        <taxon>Spermatophyta</taxon>
        <taxon>Magnoliopsida</taxon>
        <taxon>Magnoliidae</taxon>
        <taxon>Piperales</taxon>
        <taxon>Aristolochiaceae</taxon>
        <taxon>Aristolochia</taxon>
    </lineage>
</organism>
<dbReference type="Proteomes" id="UP000825729">
    <property type="component" value="Unassembled WGS sequence"/>
</dbReference>
<dbReference type="InterPro" id="IPR004045">
    <property type="entry name" value="Glutathione_S-Trfase_N"/>
</dbReference>
<dbReference type="InterPro" id="IPR036282">
    <property type="entry name" value="Glutathione-S-Trfase_C_sf"/>
</dbReference>
<dbReference type="SUPFAM" id="SSF52833">
    <property type="entry name" value="Thioredoxin-like"/>
    <property type="match status" value="1"/>
</dbReference>